<evidence type="ECO:0000256" key="8">
    <source>
        <dbReference type="ARBA" id="ARBA00023015"/>
    </source>
</evidence>
<accession>A0AAN7P7L3</accession>
<dbReference type="Proteomes" id="UP001333110">
    <property type="component" value="Unassembled WGS sequence"/>
</dbReference>
<dbReference type="PANTHER" id="PTHR14003:SF19">
    <property type="entry name" value="YY2 TRANSCRIPTION FACTOR"/>
    <property type="match status" value="1"/>
</dbReference>
<dbReference type="PROSITE" id="PS50157">
    <property type="entry name" value="ZINC_FINGER_C2H2_2"/>
    <property type="match status" value="4"/>
</dbReference>
<dbReference type="PANTHER" id="PTHR14003">
    <property type="entry name" value="TRANSCRIPTIONAL REPRESSOR PROTEIN YY"/>
    <property type="match status" value="1"/>
</dbReference>
<keyword evidence="17" id="KW-1185">Reference proteome</keyword>
<keyword evidence="4" id="KW-0479">Metal-binding</keyword>
<protein>
    <recommendedName>
        <fullName evidence="15">C2H2-type domain-containing protein</fullName>
    </recommendedName>
</protein>
<proteinExistence type="inferred from homology"/>
<dbReference type="Gene3D" id="3.30.160.60">
    <property type="entry name" value="Classic Zinc Finger"/>
    <property type="match status" value="4"/>
</dbReference>
<feature type="compositionally biased region" description="Basic residues" evidence="14">
    <location>
        <begin position="179"/>
        <end position="191"/>
    </location>
</feature>
<evidence type="ECO:0000313" key="16">
    <source>
        <dbReference type="EMBL" id="KAK4822053.1"/>
    </source>
</evidence>
<dbReference type="FunFam" id="3.30.160.60:FF:000109">
    <property type="entry name" value="Transcriptional repressor protein YY1"/>
    <property type="match status" value="1"/>
</dbReference>
<keyword evidence="3" id="KW-0678">Repressor</keyword>
<evidence type="ECO:0000256" key="6">
    <source>
        <dbReference type="ARBA" id="ARBA00022771"/>
    </source>
</evidence>
<evidence type="ECO:0000256" key="2">
    <source>
        <dbReference type="ARBA" id="ARBA00006232"/>
    </source>
</evidence>
<dbReference type="AlphaFoldDB" id="A0AAN7P7L3"/>
<feature type="domain" description="C2H2-type" evidence="15">
    <location>
        <begin position="389"/>
        <end position="413"/>
    </location>
</feature>
<dbReference type="GO" id="GO:0008270">
    <property type="term" value="F:zinc ion binding"/>
    <property type="evidence" value="ECO:0007669"/>
    <property type="project" value="UniProtKB-KW"/>
</dbReference>
<dbReference type="SMART" id="SM00355">
    <property type="entry name" value="ZnF_C2H2"/>
    <property type="match status" value="4"/>
</dbReference>
<keyword evidence="11" id="KW-0804">Transcription</keyword>
<dbReference type="FunFam" id="3.30.160.60:FF:000174">
    <property type="entry name" value="Transcriptional repressor protein YY1"/>
    <property type="match status" value="1"/>
</dbReference>
<dbReference type="FunFam" id="3.30.160.60:FF:000104">
    <property type="entry name" value="Transcriptional repressor protein YY1"/>
    <property type="match status" value="1"/>
</dbReference>
<keyword evidence="6 13" id="KW-0863">Zinc-finger</keyword>
<dbReference type="GO" id="GO:0000978">
    <property type="term" value="F:RNA polymerase II cis-regulatory region sequence-specific DNA binding"/>
    <property type="evidence" value="ECO:0007669"/>
    <property type="project" value="TreeGrafter"/>
</dbReference>
<keyword evidence="8" id="KW-0805">Transcription regulation</keyword>
<evidence type="ECO:0000256" key="13">
    <source>
        <dbReference type="PROSITE-ProRule" id="PRU00042"/>
    </source>
</evidence>
<dbReference type="GO" id="GO:0000981">
    <property type="term" value="F:DNA-binding transcription factor activity, RNA polymerase II-specific"/>
    <property type="evidence" value="ECO:0007669"/>
    <property type="project" value="TreeGrafter"/>
</dbReference>
<feature type="compositionally biased region" description="Gly residues" evidence="14">
    <location>
        <begin position="196"/>
        <end position="206"/>
    </location>
</feature>
<evidence type="ECO:0000256" key="7">
    <source>
        <dbReference type="ARBA" id="ARBA00022833"/>
    </source>
</evidence>
<dbReference type="SUPFAM" id="SSF57667">
    <property type="entry name" value="beta-beta-alpha zinc fingers"/>
    <property type="match status" value="3"/>
</dbReference>
<organism evidence="16 17">
    <name type="scientific">Mycteria americana</name>
    <name type="common">Wood stork</name>
    <dbReference type="NCBI Taxonomy" id="33587"/>
    <lineage>
        <taxon>Eukaryota</taxon>
        <taxon>Metazoa</taxon>
        <taxon>Chordata</taxon>
        <taxon>Craniata</taxon>
        <taxon>Vertebrata</taxon>
        <taxon>Euteleostomi</taxon>
        <taxon>Archelosauria</taxon>
        <taxon>Archosauria</taxon>
        <taxon>Dinosauria</taxon>
        <taxon>Saurischia</taxon>
        <taxon>Theropoda</taxon>
        <taxon>Coelurosauria</taxon>
        <taxon>Aves</taxon>
        <taxon>Neognathae</taxon>
        <taxon>Neoaves</taxon>
        <taxon>Aequornithes</taxon>
        <taxon>Ciconiiformes</taxon>
        <taxon>Ciconiidae</taxon>
        <taxon>Mycteria</taxon>
    </lineage>
</organism>
<sequence length="507" mass="53668">MASGDTLYIATDGSEMPAEIVELHEIEVETIPVETIETTVVGGEEDEEEEDEDECCEECGPHHPPHHYHHHQPMIALQPLVSDGDPSGAGGGAAGGGGGQLHLHHHHQEVILVQTREEVVGGDDSDGLRADDGFEDQILIPVPAPAGEDEYIEQTLVTVAAAGSKSGGGGSSSAGGGGRVKKGGSGKKSSKKSYLSGGGGGGAEGGGGRKWEQKQVQIKTLEGEFSVTMWASGKCAPDPSLPGPQAPPAAARLSSDSFVLKGGHVLMCVMGAAMFIARASMAAPRKDGGVCAAAAAAPARLRRGEGKMAAAAKMAAAEGDDKKDIDHETVVEEQIIGENSPPDYSEYMTGKKLPPGGIPGIDLSDPKQLAEFARMKPRKIKEDDAPRTIACPHKGCTKMFRDNSAMRKHLHTHGPRVHVCAECGKAFVESSKLKRHQLVHTGEKPFQCTFEGCGKRFSLDFNLRTHVRIHTGDRPYVCPFDGCNKKFAQSTNLKSHILTHAKAKNNQ</sequence>
<dbReference type="GO" id="GO:0005667">
    <property type="term" value="C:transcription regulator complex"/>
    <property type="evidence" value="ECO:0007669"/>
    <property type="project" value="TreeGrafter"/>
</dbReference>
<evidence type="ECO:0000256" key="12">
    <source>
        <dbReference type="ARBA" id="ARBA00023242"/>
    </source>
</evidence>
<evidence type="ECO:0000256" key="14">
    <source>
        <dbReference type="SAM" id="MobiDB-lite"/>
    </source>
</evidence>
<evidence type="ECO:0000256" key="4">
    <source>
        <dbReference type="ARBA" id="ARBA00022723"/>
    </source>
</evidence>
<keyword evidence="9" id="KW-0238">DNA-binding</keyword>
<evidence type="ECO:0000256" key="1">
    <source>
        <dbReference type="ARBA" id="ARBA00004123"/>
    </source>
</evidence>
<dbReference type="GO" id="GO:0000785">
    <property type="term" value="C:chromatin"/>
    <property type="evidence" value="ECO:0007669"/>
    <property type="project" value="TreeGrafter"/>
</dbReference>
<feature type="region of interest" description="Disordered" evidence="14">
    <location>
        <begin position="81"/>
        <end position="101"/>
    </location>
</feature>
<comment type="caution">
    <text evidence="16">The sequence shown here is derived from an EMBL/GenBank/DDBJ whole genome shotgun (WGS) entry which is preliminary data.</text>
</comment>
<comment type="subcellular location">
    <subcellularLocation>
        <location evidence="1">Nucleus</location>
    </subcellularLocation>
</comment>
<dbReference type="FunFam" id="3.30.160.60:FF:000163">
    <property type="entry name" value="transcriptional repressor protein YY1"/>
    <property type="match status" value="1"/>
</dbReference>
<keyword evidence="5" id="KW-0677">Repeat</keyword>
<evidence type="ECO:0000256" key="9">
    <source>
        <dbReference type="ARBA" id="ARBA00023125"/>
    </source>
</evidence>
<comment type="similarity">
    <text evidence="2">Belongs to the YY transcription factor family.</text>
</comment>
<evidence type="ECO:0000256" key="3">
    <source>
        <dbReference type="ARBA" id="ARBA00022491"/>
    </source>
</evidence>
<keyword evidence="10" id="KW-0010">Activator</keyword>
<dbReference type="InterPro" id="IPR013087">
    <property type="entry name" value="Znf_C2H2_type"/>
</dbReference>
<feature type="compositionally biased region" description="Gly residues" evidence="14">
    <location>
        <begin position="165"/>
        <end position="178"/>
    </location>
</feature>
<feature type="domain" description="C2H2-type" evidence="15">
    <location>
        <begin position="476"/>
        <end position="505"/>
    </location>
</feature>
<evidence type="ECO:0000256" key="5">
    <source>
        <dbReference type="ARBA" id="ARBA00022737"/>
    </source>
</evidence>
<dbReference type="GO" id="GO:0031519">
    <property type="term" value="C:PcG protein complex"/>
    <property type="evidence" value="ECO:0007669"/>
    <property type="project" value="TreeGrafter"/>
</dbReference>
<reference evidence="16 17" key="1">
    <citation type="journal article" date="2023" name="J. Hered.">
        <title>Chromosome-level genome of the wood stork (Mycteria americana) provides insight into avian chromosome evolution.</title>
        <authorList>
            <person name="Flamio R. Jr."/>
            <person name="Ramstad K.M."/>
        </authorList>
    </citation>
    <scope>NUCLEOTIDE SEQUENCE [LARGE SCALE GENOMIC DNA]</scope>
    <source>
        <strain evidence="16">JAX WOST 10</strain>
    </source>
</reference>
<dbReference type="Pfam" id="PF00096">
    <property type="entry name" value="zf-C2H2"/>
    <property type="match status" value="4"/>
</dbReference>
<feature type="domain" description="C2H2-type" evidence="15">
    <location>
        <begin position="418"/>
        <end position="445"/>
    </location>
</feature>
<feature type="compositionally biased region" description="Gly residues" evidence="14">
    <location>
        <begin position="87"/>
        <end position="100"/>
    </location>
</feature>
<feature type="region of interest" description="Disordered" evidence="14">
    <location>
        <begin position="163"/>
        <end position="212"/>
    </location>
</feature>
<evidence type="ECO:0000313" key="17">
    <source>
        <dbReference type="Proteomes" id="UP001333110"/>
    </source>
</evidence>
<dbReference type="InterPro" id="IPR036236">
    <property type="entry name" value="Znf_C2H2_sf"/>
</dbReference>
<keyword evidence="7" id="KW-0862">Zinc</keyword>
<gene>
    <name evidence="16" type="ORF">QYF61_008862</name>
</gene>
<dbReference type="PROSITE" id="PS00028">
    <property type="entry name" value="ZINC_FINGER_C2H2_1"/>
    <property type="match status" value="3"/>
</dbReference>
<feature type="domain" description="C2H2-type" evidence="15">
    <location>
        <begin position="446"/>
        <end position="475"/>
    </location>
</feature>
<evidence type="ECO:0000256" key="10">
    <source>
        <dbReference type="ARBA" id="ARBA00023159"/>
    </source>
</evidence>
<evidence type="ECO:0000256" key="11">
    <source>
        <dbReference type="ARBA" id="ARBA00023163"/>
    </source>
</evidence>
<dbReference type="EMBL" id="JAUNZN010000004">
    <property type="protein sequence ID" value="KAK4822053.1"/>
    <property type="molecule type" value="Genomic_DNA"/>
</dbReference>
<keyword evidence="12" id="KW-0539">Nucleus</keyword>
<name>A0AAN7P7L3_MYCAM</name>
<evidence type="ECO:0000259" key="15">
    <source>
        <dbReference type="PROSITE" id="PS50157"/>
    </source>
</evidence>